<name>A0A0M3TMA2_LEPIR</name>
<dbReference type="PATRIC" id="fig|1279460.3.peg.3372"/>
<dbReference type="Proteomes" id="UP000056502">
    <property type="component" value="Chromosome I"/>
</dbReference>
<dbReference type="NCBIfam" id="NF038097">
    <property type="entry name" value="KCGN_DNA_rpt"/>
    <property type="match status" value="1"/>
</dbReference>
<gene>
    <name evidence="1" type="ORF">G436_3324</name>
</gene>
<proteinExistence type="predicted"/>
<dbReference type="EMBL" id="CP012603">
    <property type="protein sequence ID" value="ALE40481.1"/>
    <property type="molecule type" value="Genomic_DNA"/>
</dbReference>
<evidence type="ECO:0000313" key="2">
    <source>
        <dbReference type="Proteomes" id="UP000056502"/>
    </source>
</evidence>
<dbReference type="AntiFam" id="ANF00051">
    <property type="entry name" value="Translation of DNA tandem repeat"/>
</dbReference>
<organism evidence="1">
    <name type="scientific">Leptospira interrogans serovar Hardjo str. Norma</name>
    <dbReference type="NCBI Taxonomy" id="1279460"/>
    <lineage>
        <taxon>Bacteria</taxon>
        <taxon>Pseudomonadati</taxon>
        <taxon>Spirochaetota</taxon>
        <taxon>Spirochaetia</taxon>
        <taxon>Leptospirales</taxon>
        <taxon>Leptospiraceae</taxon>
        <taxon>Leptospira</taxon>
    </lineage>
</organism>
<evidence type="ECO:0000313" key="1">
    <source>
        <dbReference type="EMBL" id="ALE40481.1"/>
    </source>
</evidence>
<protein>
    <submittedName>
        <fullName evidence="1">Uncharacterized protein</fullName>
    </submittedName>
</protein>
<reference evidence="1 2" key="1">
    <citation type="journal article" date="2015" name="Genome Announc.">
        <title>Whole-Genome Sequence of Leptospira interrogans Serovar Hardjo Subtype Hardjoprajitno Strain Norma, Isolated from Cattle in a Leptospirosis Outbreak in Brazil.</title>
        <authorList>
            <person name="Cosate M.R."/>
            <person name="Soares S.C."/>
            <person name="Mendes T.A."/>
            <person name="Raittz R.T."/>
            <person name="Moreira E.C."/>
            <person name="Leite R."/>
            <person name="Fernandes G.R."/>
            <person name="Haddad J.P."/>
            <person name="Ortega J.M."/>
        </authorList>
    </citation>
    <scope>NUCLEOTIDE SEQUENCE [LARGE SCALE GENOMIC DNA]</scope>
    <source>
        <strain evidence="1 2">Norma</strain>
    </source>
</reference>
<accession>A0A0M3TMA2</accession>
<dbReference type="AlphaFoldDB" id="A0A0M3TMA2"/>
<sequence>MGTTTNHDFTDRFLKCGNYHKSRFHRSISKMWELPQITISQIDF</sequence>